<evidence type="ECO:0000256" key="1">
    <source>
        <dbReference type="SAM" id="MobiDB-lite"/>
    </source>
</evidence>
<gene>
    <name evidence="2" type="ORF">GE061_012921</name>
</gene>
<reference evidence="2" key="1">
    <citation type="journal article" date="2021" name="Mol. Ecol. Resour.">
        <title>Apolygus lucorum genome provides insights into omnivorousness and mesophyll feeding.</title>
        <authorList>
            <person name="Liu Y."/>
            <person name="Liu H."/>
            <person name="Wang H."/>
            <person name="Huang T."/>
            <person name="Liu B."/>
            <person name="Yang B."/>
            <person name="Yin L."/>
            <person name="Li B."/>
            <person name="Zhang Y."/>
            <person name="Zhang S."/>
            <person name="Jiang F."/>
            <person name="Zhang X."/>
            <person name="Ren Y."/>
            <person name="Wang B."/>
            <person name="Wang S."/>
            <person name="Lu Y."/>
            <person name="Wu K."/>
            <person name="Fan W."/>
            <person name="Wang G."/>
        </authorList>
    </citation>
    <scope>NUCLEOTIDE SEQUENCE</scope>
    <source>
        <strain evidence="2">12Hb</strain>
    </source>
</reference>
<feature type="compositionally biased region" description="Polar residues" evidence="1">
    <location>
        <begin position="50"/>
        <end position="61"/>
    </location>
</feature>
<dbReference type="Proteomes" id="UP000466442">
    <property type="component" value="Unassembled WGS sequence"/>
</dbReference>
<dbReference type="OrthoDB" id="10692012at2759"/>
<dbReference type="AlphaFoldDB" id="A0A8S9XV16"/>
<sequence>MSYEETFSTSSDNSQNNSAKSLLQSATKNAAPTGEDHNFADDPMDLTDSMIDNNHAANKSSTGSIVQVVPVFTPSAQLAESGMDNRGNLASLSGRKSLAQRTVIDSNMTSSNMSMSSVVGGPPLGTPRNPAAPIGVSSPWSCSMEMTEPVHVQQNRLPNQEKNSIFPIRNSFKAAEQSDHGMELTEAIPVKIRPFSINQVNDNVGDMSMEMTEMVKKTELQSFRSRMSSSNKSASMEFTEVVHTQRKSTQFQNFHLSGTESLSGNGMELTEPLQEHFKRSDPSERLLASGKLNSVPQAHHVTPFPHGENRVHDYDKSLADTSGNNSLCDMEMTGVLSLSKYNKMVPNDDDDDMEFTQMLSVNGPKKPRLSNEPDEEPFHIISPLSTKVCDVQQPSHQHKASRQSIPASLGQDQSNMAVPLASNKDSVAAANQFDDDDTFALNFKNIKREDEPIELSFLKEFRDSPKIDKTEARVIPTQSFASTQNAEPLLLQLKTQ</sequence>
<feature type="compositionally biased region" description="Polar residues" evidence="1">
    <location>
        <begin position="1"/>
        <end position="30"/>
    </location>
</feature>
<feature type="region of interest" description="Disordered" evidence="1">
    <location>
        <begin position="1"/>
        <end position="61"/>
    </location>
</feature>
<organism evidence="2 3">
    <name type="scientific">Apolygus lucorum</name>
    <name type="common">Small green plant bug</name>
    <name type="synonym">Lygocoris lucorum</name>
    <dbReference type="NCBI Taxonomy" id="248454"/>
    <lineage>
        <taxon>Eukaryota</taxon>
        <taxon>Metazoa</taxon>
        <taxon>Ecdysozoa</taxon>
        <taxon>Arthropoda</taxon>
        <taxon>Hexapoda</taxon>
        <taxon>Insecta</taxon>
        <taxon>Pterygota</taxon>
        <taxon>Neoptera</taxon>
        <taxon>Paraneoptera</taxon>
        <taxon>Hemiptera</taxon>
        <taxon>Heteroptera</taxon>
        <taxon>Panheteroptera</taxon>
        <taxon>Cimicomorpha</taxon>
        <taxon>Miridae</taxon>
        <taxon>Mirini</taxon>
        <taxon>Apolygus</taxon>
    </lineage>
</organism>
<comment type="caution">
    <text evidence="2">The sequence shown here is derived from an EMBL/GenBank/DDBJ whole genome shotgun (WGS) entry which is preliminary data.</text>
</comment>
<evidence type="ECO:0000313" key="2">
    <source>
        <dbReference type="EMBL" id="KAF6212399.1"/>
    </source>
</evidence>
<keyword evidence="3" id="KW-1185">Reference proteome</keyword>
<name>A0A8S9XV16_APOLU</name>
<dbReference type="EMBL" id="WIXP02000004">
    <property type="protein sequence ID" value="KAF6212399.1"/>
    <property type="molecule type" value="Genomic_DNA"/>
</dbReference>
<accession>A0A8S9XV16</accession>
<proteinExistence type="predicted"/>
<evidence type="ECO:0000313" key="3">
    <source>
        <dbReference type="Proteomes" id="UP000466442"/>
    </source>
</evidence>
<protein>
    <submittedName>
        <fullName evidence="2">Uncharacterized protein</fullName>
    </submittedName>
</protein>